<comment type="caution">
    <text evidence="1">The sequence shown here is derived from an EMBL/GenBank/DDBJ whole genome shotgun (WGS) entry which is preliminary data.</text>
</comment>
<reference evidence="1 2" key="1">
    <citation type="journal article" date="2019" name="Genome Biol. Evol.">
        <title>Day and night: Metabolic profiles and evolutionary relationships of six axenic non-marine cyanobacteria.</title>
        <authorList>
            <person name="Will S.E."/>
            <person name="Henke P."/>
            <person name="Boedeker C."/>
            <person name="Huang S."/>
            <person name="Brinkmann H."/>
            <person name="Rohde M."/>
            <person name="Jarek M."/>
            <person name="Friedl T."/>
            <person name="Seufert S."/>
            <person name="Schumacher M."/>
            <person name="Overmann J."/>
            <person name="Neumann-Schaal M."/>
            <person name="Petersen J."/>
        </authorList>
    </citation>
    <scope>NUCLEOTIDE SEQUENCE [LARGE SCALE GENOMIC DNA]</scope>
    <source>
        <strain evidence="1 2">SAG 1403-4b</strain>
    </source>
</reference>
<dbReference type="OrthoDB" id="4187639at2"/>
<proteinExistence type="predicted"/>
<evidence type="ECO:0000313" key="1">
    <source>
        <dbReference type="EMBL" id="RUS95437.1"/>
    </source>
</evidence>
<name>A0A433UNL0_ANAVA</name>
<evidence type="ECO:0008006" key="3">
    <source>
        <dbReference type="Google" id="ProtNLM"/>
    </source>
</evidence>
<accession>A0A433UNL0</accession>
<gene>
    <name evidence="1" type="ORF">DSM107003_31400</name>
</gene>
<dbReference type="RefSeq" id="WP_127055035.1">
    <property type="nucleotide sequence ID" value="NZ_RSCM01000010.1"/>
</dbReference>
<dbReference type="AlphaFoldDB" id="A0A433UNL0"/>
<organism evidence="1 2">
    <name type="scientific">Trichormus variabilis SAG 1403-4b</name>
    <dbReference type="NCBI Taxonomy" id="447716"/>
    <lineage>
        <taxon>Bacteria</taxon>
        <taxon>Bacillati</taxon>
        <taxon>Cyanobacteriota</taxon>
        <taxon>Cyanophyceae</taxon>
        <taxon>Nostocales</taxon>
        <taxon>Nostocaceae</taxon>
        <taxon>Trichormus</taxon>
    </lineage>
</organism>
<dbReference type="InterPro" id="IPR018575">
    <property type="entry name" value="Restrct_endonuc_II_Eco29kI"/>
</dbReference>
<dbReference type="Proteomes" id="UP000276103">
    <property type="component" value="Unassembled WGS sequence"/>
</dbReference>
<dbReference type="Pfam" id="PF09517">
    <property type="entry name" value="RE_Eco29kI"/>
    <property type="match status" value="1"/>
</dbReference>
<dbReference type="EMBL" id="RSCM01000010">
    <property type="protein sequence ID" value="RUS95437.1"/>
    <property type="molecule type" value="Genomic_DNA"/>
</dbReference>
<sequence length="214" mass="23825">MPLEVFQAPPTLRDQLIEFQTRQHCYPLTELEELKEELAGYVGVYLLYYGGEFPLYSAITYTNQNSCCLPIYIGKAENPGKRTGTGTITGGLIGRLREHRNSIRQANNLNVADFHFTVVAMAVDLVAWGESVLIRHFRPVWCSIISGFGIHAPGKGRSLQMRSLWDEIHSGRSFATLLPANPITISNLQPQVTQHCQKLCVHLGCPCLGGDNKI</sequence>
<keyword evidence="2" id="KW-1185">Reference proteome</keyword>
<evidence type="ECO:0000313" key="2">
    <source>
        <dbReference type="Proteomes" id="UP000276103"/>
    </source>
</evidence>
<protein>
    <recommendedName>
        <fullName evidence="3">Eco29kI family restriction endonuclease</fullName>
    </recommendedName>
</protein>